<sequence length="276" mass="30114">MSIGFIGTGNMGRILIEAFLEAEAVDPSSVYVTNRTLKKAYHIQSEYPAIRVCENAKQLAASCSIIFLCVKPLDLHPLVTGLSSYLTDEHCLVSITSPVTARQLEAISPCQTARVIPSITNRALSGVSLFTFGESCSIENRTELLRLFHSISEPVLIEEAVTRAASDIVSCGPAFFSYLLQRFTDAAALETPITKDTAVQLASGMIIGMGKLIEKGHYTLPGLQEKVCVKGGVTGEGISVLERELGDVFQQLFRKTHEKFDEDLTLVGDQFKSHQK</sequence>
<comment type="caution">
    <text evidence="5">The sequence shown here is derived from an EMBL/GenBank/DDBJ whole genome shotgun (WGS) entry which is preliminary data.</text>
</comment>
<keyword evidence="2" id="KW-0521">NADP</keyword>
<accession>A0A7X2S3E1</accession>
<reference evidence="5 6" key="1">
    <citation type="journal article" date="2017" name="Int. J. Syst. Evol. Microbiol.">
        <title>Bacillus mangrovi sp. nov., isolated from a sediment sample from a mangrove forest.</title>
        <authorList>
            <person name="Gupta V."/>
            <person name="Singh P.K."/>
            <person name="Korpole S."/>
            <person name="Tanuku N.R.S."/>
            <person name="Pinnaka A.K."/>
        </authorList>
    </citation>
    <scope>NUCLEOTIDE SEQUENCE [LARGE SCALE GENOMIC DNA]</scope>
    <source>
        <strain evidence="5 6">KCTC 33872</strain>
    </source>
</reference>
<dbReference type="PANTHER" id="PTHR11645">
    <property type="entry name" value="PYRROLINE-5-CARBOXYLATE REDUCTASE"/>
    <property type="match status" value="1"/>
</dbReference>
<dbReference type="RefSeq" id="WP_155110992.1">
    <property type="nucleotide sequence ID" value="NZ_WMIB01000001.1"/>
</dbReference>
<dbReference type="EMBL" id="WMIB01000001">
    <property type="protein sequence ID" value="MTH52496.1"/>
    <property type="molecule type" value="Genomic_DNA"/>
</dbReference>
<dbReference type="OrthoDB" id="9805754at2"/>
<dbReference type="InterPro" id="IPR029036">
    <property type="entry name" value="P5CR_dimer"/>
</dbReference>
<evidence type="ECO:0000259" key="3">
    <source>
        <dbReference type="Pfam" id="PF03807"/>
    </source>
</evidence>
<dbReference type="InterPro" id="IPR008927">
    <property type="entry name" value="6-PGluconate_DH-like_C_sf"/>
</dbReference>
<dbReference type="Gene3D" id="1.10.3730.10">
    <property type="entry name" value="ProC C-terminal domain-like"/>
    <property type="match status" value="1"/>
</dbReference>
<dbReference type="Gene3D" id="3.40.50.720">
    <property type="entry name" value="NAD(P)-binding Rossmann-like Domain"/>
    <property type="match status" value="1"/>
</dbReference>
<comment type="similarity">
    <text evidence="1">Belongs to the pyrroline-5-carboxylate reductase family.</text>
</comment>
<organism evidence="5 6">
    <name type="scientific">Metabacillus mangrovi</name>
    <dbReference type="NCBI Taxonomy" id="1491830"/>
    <lineage>
        <taxon>Bacteria</taxon>
        <taxon>Bacillati</taxon>
        <taxon>Bacillota</taxon>
        <taxon>Bacilli</taxon>
        <taxon>Bacillales</taxon>
        <taxon>Bacillaceae</taxon>
        <taxon>Metabacillus</taxon>
    </lineage>
</organism>
<feature type="domain" description="Pyrroline-5-carboxylate reductase catalytic N-terminal" evidence="3">
    <location>
        <begin position="3"/>
        <end position="97"/>
    </location>
</feature>
<evidence type="ECO:0000259" key="4">
    <source>
        <dbReference type="Pfam" id="PF14748"/>
    </source>
</evidence>
<dbReference type="Pfam" id="PF14748">
    <property type="entry name" value="P5CR_dimer"/>
    <property type="match status" value="1"/>
</dbReference>
<dbReference type="SUPFAM" id="SSF48179">
    <property type="entry name" value="6-phosphogluconate dehydrogenase C-terminal domain-like"/>
    <property type="match status" value="1"/>
</dbReference>
<dbReference type="InterPro" id="IPR028939">
    <property type="entry name" value="P5C_Rdtase_cat_N"/>
</dbReference>
<dbReference type="PROSITE" id="PS00521">
    <property type="entry name" value="P5CR"/>
    <property type="match status" value="1"/>
</dbReference>
<dbReference type="InterPro" id="IPR000304">
    <property type="entry name" value="Pyrroline-COOH_reductase"/>
</dbReference>
<name>A0A7X2S3E1_9BACI</name>
<dbReference type="SUPFAM" id="SSF51735">
    <property type="entry name" value="NAD(P)-binding Rossmann-fold domains"/>
    <property type="match status" value="1"/>
</dbReference>
<dbReference type="AlphaFoldDB" id="A0A7X2S3E1"/>
<evidence type="ECO:0000313" key="6">
    <source>
        <dbReference type="Proteomes" id="UP000434639"/>
    </source>
</evidence>
<keyword evidence="6" id="KW-1185">Reference proteome</keyword>
<feature type="binding site" evidence="2">
    <location>
        <begin position="6"/>
        <end position="11"/>
    </location>
    <ligand>
        <name>NADP(+)</name>
        <dbReference type="ChEBI" id="CHEBI:58349"/>
    </ligand>
</feature>
<dbReference type="Pfam" id="PF03807">
    <property type="entry name" value="F420_oxidored"/>
    <property type="match status" value="1"/>
</dbReference>
<protein>
    <submittedName>
        <fullName evidence="5">Late competence protein ComER</fullName>
    </submittedName>
</protein>
<dbReference type="PIRSF" id="PIRSF000193">
    <property type="entry name" value="Pyrrol-5-carb_rd"/>
    <property type="match status" value="1"/>
</dbReference>
<evidence type="ECO:0000256" key="2">
    <source>
        <dbReference type="PIRSR" id="PIRSR000193-1"/>
    </source>
</evidence>
<dbReference type="PANTHER" id="PTHR11645:SF51">
    <property type="entry name" value="COME OPERON PROTEIN 4"/>
    <property type="match status" value="1"/>
</dbReference>
<feature type="domain" description="Pyrroline-5-carboxylate reductase dimerisation" evidence="4">
    <location>
        <begin position="160"/>
        <end position="261"/>
    </location>
</feature>
<dbReference type="GO" id="GO:0004735">
    <property type="term" value="F:pyrroline-5-carboxylate reductase activity"/>
    <property type="evidence" value="ECO:0007669"/>
    <property type="project" value="InterPro"/>
</dbReference>
<gene>
    <name evidence="5" type="ORF">GKZ89_03680</name>
</gene>
<evidence type="ECO:0000313" key="5">
    <source>
        <dbReference type="EMBL" id="MTH52496.1"/>
    </source>
</evidence>
<dbReference type="InterPro" id="IPR053790">
    <property type="entry name" value="P5CR-like_CS"/>
</dbReference>
<dbReference type="Proteomes" id="UP000434639">
    <property type="component" value="Unassembled WGS sequence"/>
</dbReference>
<proteinExistence type="inferred from homology"/>
<dbReference type="NCBIfam" id="NF005814">
    <property type="entry name" value="PRK07680.1"/>
    <property type="match status" value="1"/>
</dbReference>
<dbReference type="GO" id="GO:0055129">
    <property type="term" value="P:L-proline biosynthetic process"/>
    <property type="evidence" value="ECO:0007669"/>
    <property type="project" value="TreeGrafter"/>
</dbReference>
<dbReference type="InterPro" id="IPR036291">
    <property type="entry name" value="NAD(P)-bd_dom_sf"/>
</dbReference>
<evidence type="ECO:0000256" key="1">
    <source>
        <dbReference type="ARBA" id="ARBA00005525"/>
    </source>
</evidence>